<dbReference type="CDD" id="cd00641">
    <property type="entry name" value="GTP_cyclohydro2"/>
    <property type="match status" value="1"/>
</dbReference>
<feature type="binding site" evidence="19">
    <location>
        <position position="267"/>
    </location>
    <ligand>
        <name>Zn(2+)</name>
        <dbReference type="ChEBI" id="CHEBI:29105"/>
        <note>catalytic</note>
    </ligand>
</feature>
<keyword evidence="7 19" id="KW-0686">Riboflavin biosynthesis</keyword>
<feature type="binding site" evidence="19">
    <location>
        <position position="351"/>
    </location>
    <ligand>
        <name>GTP</name>
        <dbReference type="ChEBI" id="CHEBI:37565"/>
    </ligand>
</feature>
<dbReference type="PANTHER" id="PTHR21327:SF18">
    <property type="entry name" value="3,4-DIHYDROXY-2-BUTANONE 4-PHOSPHATE SYNTHASE"/>
    <property type="match status" value="1"/>
</dbReference>
<dbReference type="NCBIfam" id="NF006803">
    <property type="entry name" value="PRK09311.1"/>
    <property type="match status" value="1"/>
</dbReference>
<feature type="binding site" evidence="19">
    <location>
        <begin position="251"/>
        <end position="255"/>
    </location>
    <ligand>
        <name>GTP</name>
        <dbReference type="ChEBI" id="CHEBI:37565"/>
    </ligand>
</feature>
<dbReference type="InterPro" id="IPR016299">
    <property type="entry name" value="Riboflavin_synth_RibBA"/>
</dbReference>
<evidence type="ECO:0000256" key="16">
    <source>
        <dbReference type="ARBA" id="ARBA00023268"/>
    </source>
</evidence>
<feature type="binding site" evidence="19">
    <location>
        <position position="356"/>
    </location>
    <ligand>
        <name>GTP</name>
        <dbReference type="ChEBI" id="CHEBI:37565"/>
    </ligand>
</feature>
<dbReference type="EC" id="3.5.4.25" evidence="19"/>
<evidence type="ECO:0000256" key="9">
    <source>
        <dbReference type="ARBA" id="ARBA00022741"/>
    </source>
</evidence>
<evidence type="ECO:0000259" key="20">
    <source>
        <dbReference type="Pfam" id="PF00925"/>
    </source>
</evidence>
<evidence type="ECO:0000256" key="5">
    <source>
        <dbReference type="ARBA" id="ARBA00004904"/>
    </source>
</evidence>
<dbReference type="Gene3D" id="3.90.870.10">
    <property type="entry name" value="DHBP synthase"/>
    <property type="match status" value="1"/>
</dbReference>
<dbReference type="InterPro" id="IPR032677">
    <property type="entry name" value="GTP_cyclohydro_II"/>
</dbReference>
<feature type="domain" description="GTP cyclohydrolase II" evidence="20">
    <location>
        <begin position="207"/>
        <end position="372"/>
    </location>
</feature>
<feature type="site" description="Essential for DHBP synthase activity" evidence="19">
    <location>
        <position position="163"/>
    </location>
</feature>
<evidence type="ECO:0000256" key="15">
    <source>
        <dbReference type="ARBA" id="ARBA00023239"/>
    </source>
</evidence>
<dbReference type="SUPFAM" id="SSF142695">
    <property type="entry name" value="RibA-like"/>
    <property type="match status" value="1"/>
</dbReference>
<feature type="binding site" evidence="19">
    <location>
        <position position="272"/>
    </location>
    <ligand>
        <name>GTP</name>
        <dbReference type="ChEBI" id="CHEBI:37565"/>
    </ligand>
</feature>
<proteinExistence type="inferred from homology"/>
<evidence type="ECO:0000256" key="10">
    <source>
        <dbReference type="ARBA" id="ARBA00022801"/>
    </source>
</evidence>
<dbReference type="EC" id="4.1.99.12" evidence="19"/>
<dbReference type="Gene3D" id="3.40.50.10990">
    <property type="entry name" value="GTP cyclohydrolase II"/>
    <property type="match status" value="1"/>
</dbReference>
<gene>
    <name evidence="19" type="primary">ribBA</name>
    <name evidence="21" type="ORF">ENS15_04250</name>
</gene>
<keyword evidence="8 19" id="KW-0479">Metal-binding</keyword>
<keyword evidence="14 19" id="KW-0464">Manganese</keyword>
<evidence type="ECO:0000313" key="21">
    <source>
        <dbReference type="EMBL" id="HFK23844.1"/>
    </source>
</evidence>
<dbReference type="Pfam" id="PF00926">
    <property type="entry name" value="DHBP_synthase"/>
    <property type="match status" value="1"/>
</dbReference>
<dbReference type="HAMAP" id="MF_00179">
    <property type="entry name" value="RibA"/>
    <property type="match status" value="1"/>
</dbReference>
<dbReference type="FunFam" id="3.40.50.10990:FF:000001">
    <property type="entry name" value="Riboflavin biosynthesis protein RibBA"/>
    <property type="match status" value="1"/>
</dbReference>
<keyword evidence="13 19" id="KW-0342">GTP-binding</keyword>
<dbReference type="InterPro" id="IPR036144">
    <property type="entry name" value="RibA-like_sf"/>
</dbReference>
<accession>A0A7C3N8U3</accession>
<comment type="pathway">
    <text evidence="5 19">Cofactor biosynthesis; riboflavin biosynthesis; 2-hydroxy-3-oxobutyl phosphate from D-ribulose 5-phosphate: step 1/1.</text>
</comment>
<dbReference type="PANTHER" id="PTHR21327">
    <property type="entry name" value="GTP CYCLOHYDROLASE II-RELATED"/>
    <property type="match status" value="1"/>
</dbReference>
<feature type="binding site" evidence="19">
    <location>
        <position position="31"/>
    </location>
    <ligand>
        <name>D-ribulose 5-phosphate</name>
        <dbReference type="ChEBI" id="CHEBI:58121"/>
    </ligand>
</feature>
<feature type="active site" description="Proton acceptor; for GTP cyclohydrolase activity" evidence="19">
    <location>
        <position position="328"/>
    </location>
</feature>
<comment type="caution">
    <text evidence="21">The sequence shown here is derived from an EMBL/GenBank/DDBJ whole genome shotgun (WGS) entry which is preliminary data.</text>
</comment>
<keyword evidence="10 19" id="KW-0378">Hydrolase</keyword>
<dbReference type="Pfam" id="PF00925">
    <property type="entry name" value="GTP_cyclohydro2"/>
    <property type="match status" value="1"/>
</dbReference>
<dbReference type="GO" id="GO:0005829">
    <property type="term" value="C:cytosol"/>
    <property type="evidence" value="ECO:0007669"/>
    <property type="project" value="TreeGrafter"/>
</dbReference>
<feature type="region of interest" description="GTP cyclohydrolase II" evidence="19">
    <location>
        <begin position="201"/>
        <end position="399"/>
    </location>
</feature>
<dbReference type="InterPro" id="IPR000422">
    <property type="entry name" value="DHBP_synthase_RibB"/>
</dbReference>
<dbReference type="NCBIfam" id="TIGR00505">
    <property type="entry name" value="ribA"/>
    <property type="match status" value="1"/>
</dbReference>
<organism evidence="21">
    <name type="scientific">candidate division WOR-3 bacterium</name>
    <dbReference type="NCBI Taxonomy" id="2052148"/>
    <lineage>
        <taxon>Bacteria</taxon>
        <taxon>Bacteria division WOR-3</taxon>
    </lineage>
</organism>
<evidence type="ECO:0000256" key="7">
    <source>
        <dbReference type="ARBA" id="ARBA00022619"/>
    </source>
</evidence>
<dbReference type="GO" id="GO:0008686">
    <property type="term" value="F:3,4-dihydroxy-2-butanone-4-phosphate synthase activity"/>
    <property type="evidence" value="ECO:0007669"/>
    <property type="project" value="UniProtKB-UniRule"/>
</dbReference>
<comment type="function">
    <text evidence="17 19">Catalyzes the conversion of GTP to 2,5-diamino-6-ribosylamino-4(3H)-pyrimidinone 5'-phosphate (DARP), formate and pyrophosphate.</text>
</comment>
<comment type="function">
    <text evidence="3 19">Catalyzes the conversion of D-ribulose 5-phosphate to formate and 3,4-dihydroxy-2-butanone 4-phosphate.</text>
</comment>
<evidence type="ECO:0000256" key="19">
    <source>
        <dbReference type="HAMAP-Rule" id="MF_01283"/>
    </source>
</evidence>
<evidence type="ECO:0000256" key="8">
    <source>
        <dbReference type="ARBA" id="ARBA00022723"/>
    </source>
</evidence>
<comment type="similarity">
    <text evidence="6 19">In the N-terminal section; belongs to the DHBP synthase family.</text>
</comment>
<dbReference type="HAMAP" id="MF_00180">
    <property type="entry name" value="RibB"/>
    <property type="match status" value="1"/>
</dbReference>
<evidence type="ECO:0000256" key="6">
    <source>
        <dbReference type="ARBA" id="ARBA00005520"/>
    </source>
</evidence>
<keyword evidence="9 19" id="KW-0547">Nucleotide-binding</keyword>
<dbReference type="GO" id="GO:0003935">
    <property type="term" value="F:GTP cyclohydrolase II activity"/>
    <property type="evidence" value="ECO:0007669"/>
    <property type="project" value="UniProtKB-UniRule"/>
</dbReference>
<evidence type="ECO:0000256" key="14">
    <source>
        <dbReference type="ARBA" id="ARBA00023211"/>
    </source>
</evidence>
<feature type="region of interest" description="DHBP synthase" evidence="19">
    <location>
        <begin position="1"/>
        <end position="200"/>
    </location>
</feature>
<feature type="active site" description="Nucleophile; for GTP cyclohydrolase activity" evidence="19">
    <location>
        <position position="330"/>
    </location>
</feature>
<dbReference type="SUPFAM" id="SSF55821">
    <property type="entry name" value="YrdC/RibB"/>
    <property type="match status" value="1"/>
</dbReference>
<comment type="cofactor">
    <cofactor evidence="19">
        <name>Zn(2+)</name>
        <dbReference type="ChEBI" id="CHEBI:29105"/>
    </cofactor>
    <text evidence="19">Binds 1 zinc ion per subunit.</text>
</comment>
<evidence type="ECO:0000256" key="12">
    <source>
        <dbReference type="ARBA" id="ARBA00022842"/>
    </source>
</evidence>
<dbReference type="GO" id="GO:0000287">
    <property type="term" value="F:magnesium ion binding"/>
    <property type="evidence" value="ECO:0007669"/>
    <property type="project" value="UniProtKB-UniRule"/>
</dbReference>
<evidence type="ECO:0000256" key="17">
    <source>
        <dbReference type="ARBA" id="ARBA00043932"/>
    </source>
</evidence>
<evidence type="ECO:0000256" key="1">
    <source>
        <dbReference type="ARBA" id="ARBA00000141"/>
    </source>
</evidence>
<dbReference type="HAMAP" id="MF_01283">
    <property type="entry name" value="RibBA"/>
    <property type="match status" value="1"/>
</dbReference>
<comment type="catalytic activity">
    <reaction evidence="18 19">
        <text>GTP + 4 H2O = 2,5-diamino-6-hydroxy-4-(5-phosphoribosylamino)-pyrimidine + formate + 2 phosphate + 3 H(+)</text>
        <dbReference type="Rhea" id="RHEA:23704"/>
        <dbReference type="ChEBI" id="CHEBI:15377"/>
        <dbReference type="ChEBI" id="CHEBI:15378"/>
        <dbReference type="ChEBI" id="CHEBI:15740"/>
        <dbReference type="ChEBI" id="CHEBI:37565"/>
        <dbReference type="ChEBI" id="CHEBI:43474"/>
        <dbReference type="ChEBI" id="CHEBI:58614"/>
        <dbReference type="EC" id="3.5.4.25"/>
    </reaction>
</comment>
<evidence type="ECO:0000256" key="2">
    <source>
        <dbReference type="ARBA" id="ARBA00001936"/>
    </source>
</evidence>
<dbReference type="PIRSF" id="PIRSF001259">
    <property type="entry name" value="RibA"/>
    <property type="match status" value="1"/>
</dbReference>
<comment type="cofactor">
    <cofactor evidence="19">
        <name>Mg(2+)</name>
        <dbReference type="ChEBI" id="CHEBI:18420"/>
    </cofactor>
    <cofactor evidence="19">
        <name>Mn(2+)</name>
        <dbReference type="ChEBI" id="CHEBI:29035"/>
    </cofactor>
    <text evidence="19">Binds 2 divalent metal cations per subunit. Magnesium or manganese.</text>
</comment>
<feature type="binding site" evidence="19">
    <location>
        <position position="142"/>
    </location>
    <ligand>
        <name>Mg(2+)</name>
        <dbReference type="ChEBI" id="CHEBI:18420"/>
        <label>2</label>
    </ligand>
</feature>
<comment type="catalytic activity">
    <reaction evidence="1 19">
        <text>D-ribulose 5-phosphate = (2S)-2-hydroxy-3-oxobutyl phosphate + formate + H(+)</text>
        <dbReference type="Rhea" id="RHEA:18457"/>
        <dbReference type="ChEBI" id="CHEBI:15378"/>
        <dbReference type="ChEBI" id="CHEBI:15740"/>
        <dbReference type="ChEBI" id="CHEBI:58121"/>
        <dbReference type="ChEBI" id="CHEBI:58830"/>
        <dbReference type="EC" id="4.1.99.12"/>
    </reaction>
</comment>
<comment type="similarity">
    <text evidence="19">In the C-terminal section; belongs to the GTP cyclohydrolase II family.</text>
</comment>
<keyword evidence="12 19" id="KW-0460">Magnesium</keyword>
<dbReference type="GO" id="GO:0005525">
    <property type="term" value="F:GTP binding"/>
    <property type="evidence" value="ECO:0007669"/>
    <property type="project" value="UniProtKB-KW"/>
</dbReference>
<comment type="cofactor">
    <cofactor evidence="2">
        <name>Mn(2+)</name>
        <dbReference type="ChEBI" id="CHEBI:29035"/>
    </cofactor>
</comment>
<evidence type="ECO:0000256" key="3">
    <source>
        <dbReference type="ARBA" id="ARBA00002284"/>
    </source>
</evidence>
<feature type="site" description="Essential for DHBP synthase activity" evidence="19">
    <location>
        <position position="125"/>
    </location>
</feature>
<dbReference type="InterPro" id="IPR017945">
    <property type="entry name" value="DHBP_synth_RibB-like_a/b_dom"/>
</dbReference>
<dbReference type="FunFam" id="3.90.870.10:FF:000001">
    <property type="entry name" value="Riboflavin biosynthesis protein RibBA"/>
    <property type="match status" value="1"/>
</dbReference>
<feature type="binding site" evidence="19">
    <location>
        <position position="269"/>
    </location>
    <ligand>
        <name>Zn(2+)</name>
        <dbReference type="ChEBI" id="CHEBI:29105"/>
        <note>catalytic</note>
    </ligand>
</feature>
<dbReference type="AlphaFoldDB" id="A0A7C3N8U3"/>
<sequence>MFNRIEDAIDDIRNGKIIIVVDDEDRENEGDFIMAAQLVTPEKINFMAKEGRGLICVSMTEEMLSRLGLRLMCENNTALHGTKFTVSVDAKEGISTGISAYDRAYTIKLLIDDNSKPEDFAKPGHVFPLKAENGGVLKRAGHTEAVTDLARMAGLKPAGVLCEIMDDDGKMARLPKLLKIAKKFKMKIITIKDLISYRCKTDKLVHKEAEAKLPTDFGKFKIVLYSNDVDSHIHAALIKGNVKGKKNVLVRVHSECFTGDIFHSQKCDCGKQLERSLMMIENQKEGVLLYLKQEGRGIGLVNKIKAYHLQEKGYDTVEANIKLGFAADLRDYGIGAQILKDLGLTTIRLLTNNPKKIVGLEGYGIKIVERVPIEIQPNENNFDYLLTKKKKLGHLLKNI</sequence>
<feature type="binding site" evidence="19">
    <location>
        <position position="27"/>
    </location>
    <ligand>
        <name>Mg(2+)</name>
        <dbReference type="ChEBI" id="CHEBI:18420"/>
        <label>2</label>
    </ligand>
</feature>
<dbReference type="GO" id="GO:0009231">
    <property type="term" value="P:riboflavin biosynthetic process"/>
    <property type="evidence" value="ECO:0007669"/>
    <property type="project" value="UniProtKB-UniRule"/>
</dbReference>
<feature type="binding site" evidence="19">
    <location>
        <position position="316"/>
    </location>
    <ligand>
        <name>GTP</name>
        <dbReference type="ChEBI" id="CHEBI:37565"/>
    </ligand>
</feature>
<feature type="binding site" evidence="19">
    <location>
        <position position="163"/>
    </location>
    <ligand>
        <name>D-ribulose 5-phosphate</name>
        <dbReference type="ChEBI" id="CHEBI:58121"/>
    </ligand>
</feature>
<feature type="binding site" evidence="19">
    <location>
        <begin position="26"/>
        <end position="27"/>
    </location>
    <ligand>
        <name>D-ribulose 5-phosphate</name>
        <dbReference type="ChEBI" id="CHEBI:58121"/>
    </ligand>
</feature>
<evidence type="ECO:0000256" key="4">
    <source>
        <dbReference type="ARBA" id="ARBA00004853"/>
    </source>
</evidence>
<evidence type="ECO:0000256" key="11">
    <source>
        <dbReference type="ARBA" id="ARBA00022833"/>
    </source>
</evidence>
<keyword evidence="16 19" id="KW-0511">Multifunctional enzyme</keyword>
<dbReference type="InterPro" id="IPR000926">
    <property type="entry name" value="RibA"/>
</dbReference>
<dbReference type="UniPathway" id="UPA00275">
    <property type="reaction ID" value="UER00399"/>
</dbReference>
<dbReference type="NCBIfam" id="TIGR00506">
    <property type="entry name" value="ribB"/>
    <property type="match status" value="1"/>
</dbReference>
<dbReference type="GO" id="GO:0008270">
    <property type="term" value="F:zinc ion binding"/>
    <property type="evidence" value="ECO:0007669"/>
    <property type="project" value="UniProtKB-UniRule"/>
</dbReference>
<name>A0A7C3N8U3_UNCW3</name>
<keyword evidence="15 19" id="KW-0456">Lyase</keyword>
<feature type="binding site" evidence="19">
    <location>
        <begin position="294"/>
        <end position="296"/>
    </location>
    <ligand>
        <name>GTP</name>
        <dbReference type="ChEBI" id="CHEBI:37565"/>
    </ligand>
</feature>
<feature type="binding site" evidence="19">
    <location>
        <position position="256"/>
    </location>
    <ligand>
        <name>Zn(2+)</name>
        <dbReference type="ChEBI" id="CHEBI:29105"/>
        <note>catalytic</note>
    </ligand>
</feature>
<protein>
    <recommendedName>
        <fullName evidence="19">Riboflavin biosynthesis protein RibBA</fullName>
    </recommendedName>
    <domain>
        <recommendedName>
            <fullName evidence="19">3,4-dihydroxy-2-butanone 4-phosphate synthase</fullName>
            <shortName evidence="19">DHBP synthase</shortName>
            <ecNumber evidence="19">4.1.99.12</ecNumber>
        </recommendedName>
    </domain>
    <domain>
        <recommendedName>
            <fullName evidence="19">GTP cyclohydrolase-2</fullName>
            <ecNumber evidence="19">3.5.4.25</ecNumber>
        </recommendedName>
        <alternativeName>
            <fullName evidence="19">GTP cyclohydrolase II</fullName>
        </alternativeName>
    </domain>
</protein>
<evidence type="ECO:0000256" key="13">
    <source>
        <dbReference type="ARBA" id="ARBA00023134"/>
    </source>
</evidence>
<evidence type="ECO:0000256" key="18">
    <source>
        <dbReference type="ARBA" id="ARBA00049295"/>
    </source>
</evidence>
<keyword evidence="11 19" id="KW-0862">Zinc</keyword>
<dbReference type="EMBL" id="DSTT01000005">
    <property type="protein sequence ID" value="HFK23844.1"/>
    <property type="molecule type" value="Genomic_DNA"/>
</dbReference>
<comment type="pathway">
    <text evidence="4 19">Cofactor biosynthesis; riboflavin biosynthesis; 5-amino-6-(D-ribitylamino)uracil from GTP: step 1/4.</text>
</comment>
<dbReference type="GO" id="GO:0030145">
    <property type="term" value="F:manganese ion binding"/>
    <property type="evidence" value="ECO:0007669"/>
    <property type="project" value="UniProtKB-UniRule"/>
</dbReference>
<dbReference type="NCBIfam" id="NF001591">
    <property type="entry name" value="PRK00393.1"/>
    <property type="match status" value="1"/>
</dbReference>
<feature type="binding site" evidence="19">
    <location>
        <position position="27"/>
    </location>
    <ligand>
        <name>Mg(2+)</name>
        <dbReference type="ChEBI" id="CHEBI:18420"/>
        <label>1</label>
    </ligand>
</feature>
<reference evidence="21" key="1">
    <citation type="journal article" date="2020" name="mSystems">
        <title>Genome- and Community-Level Interaction Insights into Carbon Utilization and Element Cycling Functions of Hydrothermarchaeota in Hydrothermal Sediment.</title>
        <authorList>
            <person name="Zhou Z."/>
            <person name="Liu Y."/>
            <person name="Xu W."/>
            <person name="Pan J."/>
            <person name="Luo Z.H."/>
            <person name="Li M."/>
        </authorList>
    </citation>
    <scope>NUCLEOTIDE SEQUENCE [LARGE SCALE GENOMIC DNA]</scope>
    <source>
        <strain evidence="21">SpSt-464</strain>
    </source>
</reference>
<feature type="binding site" evidence="19">
    <location>
        <begin position="139"/>
        <end position="143"/>
    </location>
    <ligand>
        <name>D-ribulose 5-phosphate</name>
        <dbReference type="ChEBI" id="CHEBI:58121"/>
    </ligand>
</feature>